<dbReference type="VEuPathDB" id="FungiDB:BCV72DRAFT_218702"/>
<dbReference type="EMBL" id="KV921853">
    <property type="protein sequence ID" value="ORE11980.1"/>
    <property type="molecule type" value="Genomic_DNA"/>
</dbReference>
<sequence length="104" mass="11976">MISYEEACYIVFDLVPDYSSYHYTVEEISKTSFDVVYVKDKDPNIPIVLAKSIIKKNPYKWKRYEVSAEVDDELNPVLSIASSIIPTSKIILNIYINIISITFC</sequence>
<gene>
    <name evidence="1" type="ORF">BCV72DRAFT_218702</name>
</gene>
<dbReference type="Proteomes" id="UP000242414">
    <property type="component" value="Unassembled WGS sequence"/>
</dbReference>
<protein>
    <submittedName>
        <fullName evidence="1">Uncharacterized protein</fullName>
    </submittedName>
</protein>
<dbReference type="AlphaFoldDB" id="A0A1X0RIZ4"/>
<evidence type="ECO:0000313" key="1">
    <source>
        <dbReference type="EMBL" id="ORE11980.1"/>
    </source>
</evidence>
<proteinExistence type="predicted"/>
<name>A0A1X0RIZ4_RHIZD</name>
<accession>A0A1X0RIZ4</accession>
<organism evidence="1">
    <name type="scientific">Rhizopus microsporus var. microsporus</name>
    <dbReference type="NCBI Taxonomy" id="86635"/>
    <lineage>
        <taxon>Eukaryota</taxon>
        <taxon>Fungi</taxon>
        <taxon>Fungi incertae sedis</taxon>
        <taxon>Mucoromycota</taxon>
        <taxon>Mucoromycotina</taxon>
        <taxon>Mucoromycetes</taxon>
        <taxon>Mucorales</taxon>
        <taxon>Mucorineae</taxon>
        <taxon>Rhizopodaceae</taxon>
        <taxon>Rhizopus</taxon>
    </lineage>
</organism>
<reference evidence="1" key="1">
    <citation type="journal article" date="2016" name="Proc. Natl. Acad. Sci. U.S.A.">
        <title>Lipid metabolic changes in an early divergent fungus govern the establishment of a mutualistic symbiosis with endobacteria.</title>
        <authorList>
            <person name="Lastovetsky O.A."/>
            <person name="Gaspar M.L."/>
            <person name="Mondo S.J."/>
            <person name="LaButti K.M."/>
            <person name="Sandor L."/>
            <person name="Grigoriev I.V."/>
            <person name="Henry S.A."/>
            <person name="Pawlowska T.E."/>
        </authorList>
    </citation>
    <scope>NUCLEOTIDE SEQUENCE [LARGE SCALE GENOMIC DNA]</scope>
    <source>
        <strain evidence="1">ATCC 52814</strain>
    </source>
</reference>